<dbReference type="EMBL" id="BSST01000001">
    <property type="protein sequence ID" value="GLX77038.1"/>
    <property type="molecule type" value="Genomic_DNA"/>
</dbReference>
<gene>
    <name evidence="3" type="ORF">tinsulaeT_03780</name>
</gene>
<accession>A0ABQ6GM29</accession>
<dbReference type="Proteomes" id="UP001157186">
    <property type="component" value="Unassembled WGS sequence"/>
</dbReference>
<reference evidence="3 4" key="1">
    <citation type="submission" date="2023-03" db="EMBL/GenBank/DDBJ databases">
        <title>Draft genome sequence of Thalassotalea insulae KCTC 62186T.</title>
        <authorList>
            <person name="Sawabe T."/>
        </authorList>
    </citation>
    <scope>NUCLEOTIDE SEQUENCE [LARGE SCALE GENOMIC DNA]</scope>
    <source>
        <strain evidence="3 4">KCTC 62186</strain>
    </source>
</reference>
<dbReference type="RefSeq" id="WP_284242870.1">
    <property type="nucleotide sequence ID" value="NZ_BSST01000001.1"/>
</dbReference>
<evidence type="ECO:0000313" key="3">
    <source>
        <dbReference type="EMBL" id="GLX77038.1"/>
    </source>
</evidence>
<dbReference type="Gene3D" id="2.60.40.3340">
    <property type="entry name" value="Domain of unknown function DUF4426"/>
    <property type="match status" value="1"/>
</dbReference>
<sequence>MNTIKRLIVTTFLMLGMLGSTAYADNMKKLGTMNVHYMAISATFLTPEIAKAYNIERSRYNGLVNISVLDNTKTGNPAKTVTITGNAKNLVGQSKPLEFVEVKEGSAIYYLAQVSYHNEETIVFNLTISDGKESHPLEFSQKFYVD</sequence>
<feature type="domain" description="DUF4426" evidence="2">
    <location>
        <begin position="28"/>
        <end position="146"/>
    </location>
</feature>
<organism evidence="3 4">
    <name type="scientific">Thalassotalea insulae</name>
    <dbReference type="NCBI Taxonomy" id="2056778"/>
    <lineage>
        <taxon>Bacteria</taxon>
        <taxon>Pseudomonadati</taxon>
        <taxon>Pseudomonadota</taxon>
        <taxon>Gammaproteobacteria</taxon>
        <taxon>Alteromonadales</taxon>
        <taxon>Colwelliaceae</taxon>
        <taxon>Thalassotalea</taxon>
    </lineage>
</organism>
<name>A0ABQ6GM29_9GAMM</name>
<feature type="chain" id="PRO_5047480025" description="DUF4426 domain-containing protein" evidence="1">
    <location>
        <begin position="25"/>
        <end position="146"/>
    </location>
</feature>
<dbReference type="InterPro" id="IPR025218">
    <property type="entry name" value="DUF4426"/>
</dbReference>
<protein>
    <recommendedName>
        <fullName evidence="2">DUF4426 domain-containing protein</fullName>
    </recommendedName>
</protein>
<proteinExistence type="predicted"/>
<dbReference type="Pfam" id="PF14467">
    <property type="entry name" value="DUF4426"/>
    <property type="match status" value="1"/>
</dbReference>
<evidence type="ECO:0000256" key="1">
    <source>
        <dbReference type="SAM" id="SignalP"/>
    </source>
</evidence>
<comment type="caution">
    <text evidence="3">The sequence shown here is derived from an EMBL/GenBank/DDBJ whole genome shotgun (WGS) entry which is preliminary data.</text>
</comment>
<evidence type="ECO:0000259" key="2">
    <source>
        <dbReference type="Pfam" id="PF14467"/>
    </source>
</evidence>
<feature type="signal peptide" evidence="1">
    <location>
        <begin position="1"/>
        <end position="24"/>
    </location>
</feature>
<evidence type="ECO:0000313" key="4">
    <source>
        <dbReference type="Proteomes" id="UP001157186"/>
    </source>
</evidence>
<keyword evidence="1" id="KW-0732">Signal</keyword>
<keyword evidence="4" id="KW-1185">Reference proteome</keyword>